<evidence type="ECO:0000256" key="4">
    <source>
        <dbReference type="ARBA" id="ARBA00022777"/>
    </source>
</evidence>
<dbReference type="EMBL" id="CP046455">
    <property type="protein sequence ID" value="QGU07304.1"/>
    <property type="molecule type" value="Genomic_DNA"/>
</dbReference>
<evidence type="ECO:0000256" key="5">
    <source>
        <dbReference type="ARBA" id="ARBA00022840"/>
    </source>
</evidence>
<evidence type="ECO:0000313" key="11">
    <source>
        <dbReference type="Proteomes" id="UP000424462"/>
    </source>
</evidence>
<dbReference type="RefSeq" id="WP_156230815.1">
    <property type="nucleotide sequence ID" value="NZ_CP046455.1"/>
</dbReference>
<accession>A0A6B8W198</accession>
<dbReference type="SUPFAM" id="SSF52540">
    <property type="entry name" value="P-loop containing nucleoside triphosphate hydrolases"/>
    <property type="match status" value="1"/>
</dbReference>
<evidence type="ECO:0000256" key="2">
    <source>
        <dbReference type="ARBA" id="ARBA00022679"/>
    </source>
</evidence>
<evidence type="ECO:0000256" key="7">
    <source>
        <dbReference type="ARBA" id="ARBA00048478"/>
    </source>
</evidence>
<dbReference type="GO" id="GO:0036431">
    <property type="term" value="F:dCMP kinase activity"/>
    <property type="evidence" value="ECO:0007669"/>
    <property type="project" value="InterPro"/>
</dbReference>
<dbReference type="EC" id="2.7.4.25" evidence="8"/>
<evidence type="ECO:0000256" key="8">
    <source>
        <dbReference type="HAMAP-Rule" id="MF_00238"/>
    </source>
</evidence>
<keyword evidence="5 8" id="KW-0067">ATP-binding</keyword>
<dbReference type="GO" id="GO:0036430">
    <property type="term" value="F:CMP kinase activity"/>
    <property type="evidence" value="ECO:0007669"/>
    <property type="project" value="RHEA"/>
</dbReference>
<feature type="binding site" evidence="8">
    <location>
        <begin position="20"/>
        <end position="28"/>
    </location>
    <ligand>
        <name>ATP</name>
        <dbReference type="ChEBI" id="CHEBI:30616"/>
    </ligand>
</feature>
<dbReference type="KEGG" id="cok:COCCU_06845"/>
<dbReference type="AlphaFoldDB" id="A0A6B8W198"/>
<feature type="domain" description="Cytidylate kinase" evidence="9">
    <location>
        <begin position="17"/>
        <end position="230"/>
    </location>
</feature>
<evidence type="ECO:0000256" key="3">
    <source>
        <dbReference type="ARBA" id="ARBA00022741"/>
    </source>
</evidence>
<evidence type="ECO:0000259" key="9">
    <source>
        <dbReference type="Pfam" id="PF02224"/>
    </source>
</evidence>
<keyword evidence="2 8" id="KW-0808">Transferase</keyword>
<comment type="similarity">
    <text evidence="1 8">Belongs to the cytidylate kinase family. Type 1 subfamily.</text>
</comment>
<dbReference type="Gene3D" id="3.40.50.300">
    <property type="entry name" value="P-loop containing nucleotide triphosphate hydrolases"/>
    <property type="match status" value="1"/>
</dbReference>
<dbReference type="GO" id="GO:0006220">
    <property type="term" value="P:pyrimidine nucleotide metabolic process"/>
    <property type="evidence" value="ECO:0007669"/>
    <property type="project" value="UniProtKB-UniRule"/>
</dbReference>
<dbReference type="GO" id="GO:0005524">
    <property type="term" value="F:ATP binding"/>
    <property type="evidence" value="ECO:0007669"/>
    <property type="project" value="UniProtKB-UniRule"/>
</dbReference>
<dbReference type="PANTHER" id="PTHR21299">
    <property type="entry name" value="CYTIDYLATE KINASE/PANTOATE-BETA-ALANINE LIGASE"/>
    <property type="match status" value="1"/>
</dbReference>
<evidence type="ECO:0000256" key="6">
    <source>
        <dbReference type="ARBA" id="ARBA00047615"/>
    </source>
</evidence>
<reference evidence="10 11" key="1">
    <citation type="submission" date="2019-11" db="EMBL/GenBank/DDBJ databases">
        <title>Complete genome sequence of Corynebacterium kalinowskii 1959, a novel Corynebacterium species isolated from soil of a small paddock in Vilsendorf, Germany.</title>
        <authorList>
            <person name="Schaffert L."/>
            <person name="Ruwe M."/>
            <person name="Milse J."/>
            <person name="Hanuschka K."/>
            <person name="Ortseifen V."/>
            <person name="Droste J."/>
            <person name="Brandt D."/>
            <person name="Schlueter L."/>
            <person name="Kutter Y."/>
            <person name="Vinke S."/>
            <person name="Viehoefer P."/>
            <person name="Jacob L."/>
            <person name="Luebke N.-C."/>
            <person name="Schulte-Berndt E."/>
            <person name="Hain C."/>
            <person name="Linder M."/>
            <person name="Schmidt P."/>
            <person name="Wollenschlaeger L."/>
            <person name="Luttermann T."/>
            <person name="Thieme E."/>
            <person name="Hassa J."/>
            <person name="Haak M."/>
            <person name="Wittchen M."/>
            <person name="Mentz A."/>
            <person name="Persicke M."/>
            <person name="Busche T."/>
            <person name="Ruckert C."/>
        </authorList>
    </citation>
    <scope>NUCLEOTIDE SEQUENCE [LARGE SCALE GENOMIC DNA]</scope>
    <source>
        <strain evidence="10 11">2039</strain>
    </source>
</reference>
<dbReference type="Pfam" id="PF02224">
    <property type="entry name" value="Cytidylate_kin"/>
    <property type="match status" value="1"/>
</dbReference>
<dbReference type="InterPro" id="IPR003136">
    <property type="entry name" value="Cytidylate_kin"/>
</dbReference>
<evidence type="ECO:0000313" key="10">
    <source>
        <dbReference type="EMBL" id="QGU07304.1"/>
    </source>
</evidence>
<comment type="catalytic activity">
    <reaction evidence="6 8">
        <text>dCMP + ATP = dCDP + ADP</text>
        <dbReference type="Rhea" id="RHEA:25094"/>
        <dbReference type="ChEBI" id="CHEBI:30616"/>
        <dbReference type="ChEBI" id="CHEBI:57566"/>
        <dbReference type="ChEBI" id="CHEBI:58593"/>
        <dbReference type="ChEBI" id="CHEBI:456216"/>
        <dbReference type="EC" id="2.7.4.25"/>
    </reaction>
</comment>
<dbReference type="HAMAP" id="MF_00238">
    <property type="entry name" value="Cytidyl_kinase_type1"/>
    <property type="match status" value="1"/>
</dbReference>
<dbReference type="NCBIfam" id="TIGR00017">
    <property type="entry name" value="cmk"/>
    <property type="match status" value="1"/>
</dbReference>
<protein>
    <recommendedName>
        <fullName evidence="8">Cytidylate kinase</fullName>
        <shortName evidence="8">CK</shortName>
        <ecNumber evidence="8">2.7.4.25</ecNumber>
    </recommendedName>
    <alternativeName>
        <fullName evidence="8">Cytidine monophosphate kinase</fullName>
        <shortName evidence="8">CMP kinase</shortName>
    </alternativeName>
</protein>
<keyword evidence="8" id="KW-0963">Cytoplasm</keyword>
<proteinExistence type="inferred from homology"/>
<gene>
    <name evidence="8 10" type="primary">cmk</name>
    <name evidence="10" type="ORF">COCCU_06845</name>
</gene>
<dbReference type="GO" id="GO:0015949">
    <property type="term" value="P:nucleobase-containing small molecule interconversion"/>
    <property type="evidence" value="ECO:0007669"/>
    <property type="project" value="TreeGrafter"/>
</dbReference>
<keyword evidence="3 8" id="KW-0547">Nucleotide-binding</keyword>
<dbReference type="PANTHER" id="PTHR21299:SF2">
    <property type="entry name" value="CYTIDYLATE KINASE"/>
    <property type="match status" value="1"/>
</dbReference>
<dbReference type="InterPro" id="IPR027417">
    <property type="entry name" value="P-loop_NTPase"/>
</dbReference>
<organism evidence="10 11">
    <name type="scientific">Corynebacterium occultum</name>
    <dbReference type="NCBI Taxonomy" id="2675219"/>
    <lineage>
        <taxon>Bacteria</taxon>
        <taxon>Bacillati</taxon>
        <taxon>Actinomycetota</taxon>
        <taxon>Actinomycetes</taxon>
        <taxon>Mycobacteriales</taxon>
        <taxon>Corynebacteriaceae</taxon>
        <taxon>Corynebacterium</taxon>
    </lineage>
</organism>
<evidence type="ECO:0000256" key="1">
    <source>
        <dbReference type="ARBA" id="ARBA00009427"/>
    </source>
</evidence>
<dbReference type="GO" id="GO:0005829">
    <property type="term" value="C:cytosol"/>
    <property type="evidence" value="ECO:0007669"/>
    <property type="project" value="TreeGrafter"/>
</dbReference>
<name>A0A6B8W198_9CORY</name>
<keyword evidence="11" id="KW-1185">Reference proteome</keyword>
<comment type="subcellular location">
    <subcellularLocation>
        <location evidence="8">Cytoplasm</location>
    </subcellularLocation>
</comment>
<dbReference type="CDD" id="cd02020">
    <property type="entry name" value="CMPK"/>
    <property type="match status" value="1"/>
</dbReference>
<dbReference type="InterPro" id="IPR011994">
    <property type="entry name" value="Cytidylate_kinase_dom"/>
</dbReference>
<sequence>MSQAQLSNQPEQGLILAVDGPSGTGKSTTCRALAKRLNARYVDTGAMYRVATLAVLRAAVDPGDTAAVIEVTRDLPLAVNDDPDSTEVLLAGEDVSTEIRGPEVTLHVSAVSAIPEVRVNMVNLQRELAAQAHRAIVEGRDIGTTVLVDAPVKAYLMASPEVRAQRRFDQDAAAGRTVDFDAVLADVIRRDEFDSSRKTSPLRPAEDAVIIDTSELGIEEVLDQLVELVRVSAQKFAAEKEGK</sequence>
<comment type="catalytic activity">
    <reaction evidence="7 8">
        <text>CMP + ATP = CDP + ADP</text>
        <dbReference type="Rhea" id="RHEA:11600"/>
        <dbReference type="ChEBI" id="CHEBI:30616"/>
        <dbReference type="ChEBI" id="CHEBI:58069"/>
        <dbReference type="ChEBI" id="CHEBI:60377"/>
        <dbReference type="ChEBI" id="CHEBI:456216"/>
        <dbReference type="EC" id="2.7.4.25"/>
    </reaction>
</comment>
<keyword evidence="4 8" id="KW-0418">Kinase</keyword>
<dbReference type="Proteomes" id="UP000424462">
    <property type="component" value="Chromosome"/>
</dbReference>